<dbReference type="RefSeq" id="WP_248155664.1">
    <property type="nucleotide sequence ID" value="NZ_JALNMJ010000010.1"/>
</dbReference>
<gene>
    <name evidence="2" type="ORF">M0H32_15705</name>
</gene>
<dbReference type="Pfam" id="PF19889">
    <property type="entry name" value="DUF6362"/>
    <property type="match status" value="1"/>
</dbReference>
<name>A0ABT0GVZ7_9HYPH</name>
<reference evidence="2" key="1">
    <citation type="submission" date="2022-04" db="EMBL/GenBank/DDBJ databases">
        <title>Roseibium sp. CAU 1639 isolated from mud.</title>
        <authorList>
            <person name="Kim W."/>
        </authorList>
    </citation>
    <scope>NUCLEOTIDE SEQUENCE</scope>
    <source>
        <strain evidence="2">CAU 1639</strain>
    </source>
</reference>
<accession>A0ABT0GVZ7</accession>
<evidence type="ECO:0000259" key="1">
    <source>
        <dbReference type="Pfam" id="PF19889"/>
    </source>
</evidence>
<dbReference type="EMBL" id="JALNMJ010000010">
    <property type="protein sequence ID" value="MCK7613619.1"/>
    <property type="molecule type" value="Genomic_DNA"/>
</dbReference>
<organism evidence="2 3">
    <name type="scientific">Roseibium sediminicola</name>
    <dbReference type="NCBI Taxonomy" id="2933272"/>
    <lineage>
        <taxon>Bacteria</taxon>
        <taxon>Pseudomonadati</taxon>
        <taxon>Pseudomonadota</taxon>
        <taxon>Alphaproteobacteria</taxon>
        <taxon>Hyphomicrobiales</taxon>
        <taxon>Stappiaceae</taxon>
        <taxon>Roseibium</taxon>
    </lineage>
</organism>
<evidence type="ECO:0000313" key="3">
    <source>
        <dbReference type="Proteomes" id="UP001431221"/>
    </source>
</evidence>
<keyword evidence="3" id="KW-1185">Reference proteome</keyword>
<evidence type="ECO:0000313" key="2">
    <source>
        <dbReference type="EMBL" id="MCK7613619.1"/>
    </source>
</evidence>
<sequence>MTTNAPDMVMERLVEAVEVIAATGKGDGPKAVLAAWPDYRRKASRRRRSYSPREISRAEEAITWFSLVEDPEARRALQFEVMCKAGAGKFSRICDKYGWKRSTVTSRNKVVLKGLADRVAS</sequence>
<protein>
    <submittedName>
        <fullName evidence="2">DUF6362 family protein</fullName>
    </submittedName>
</protein>
<dbReference type="Proteomes" id="UP001431221">
    <property type="component" value="Unassembled WGS sequence"/>
</dbReference>
<comment type="caution">
    <text evidence="2">The sequence shown here is derived from an EMBL/GenBank/DDBJ whole genome shotgun (WGS) entry which is preliminary data.</text>
</comment>
<dbReference type="InterPro" id="IPR045942">
    <property type="entry name" value="DUF6362"/>
</dbReference>
<proteinExistence type="predicted"/>
<feature type="domain" description="DUF6362" evidence="1">
    <location>
        <begin position="29"/>
        <end position="112"/>
    </location>
</feature>